<dbReference type="Proteomes" id="UP000295668">
    <property type="component" value="Unassembled WGS sequence"/>
</dbReference>
<name>A0A4R5MLF1_9SPHI</name>
<dbReference type="OrthoDB" id="1237882at2"/>
<accession>A0A4R5MLF1</accession>
<organism evidence="2 3">
    <name type="scientific">Pedobacter changchengzhani</name>
    <dbReference type="NCBI Taxonomy" id="2529274"/>
    <lineage>
        <taxon>Bacteria</taxon>
        <taxon>Pseudomonadati</taxon>
        <taxon>Bacteroidota</taxon>
        <taxon>Sphingobacteriia</taxon>
        <taxon>Sphingobacteriales</taxon>
        <taxon>Sphingobacteriaceae</taxon>
        <taxon>Pedobacter</taxon>
    </lineage>
</organism>
<dbReference type="RefSeq" id="WP_133262187.1">
    <property type="nucleotide sequence ID" value="NZ_SJCY01000004.1"/>
</dbReference>
<dbReference type="EMBL" id="SJCY01000004">
    <property type="protein sequence ID" value="TDG36458.1"/>
    <property type="molecule type" value="Genomic_DNA"/>
</dbReference>
<sequence length="198" mass="22775">MRHQYKIIKTSVFLLLLLSFMVIKAQQKPVEDYTERLNNAVSSSDHTNPNYKYLDTFITKFQKAGKLEATMLSKDAVGIAIFLPNDSKSLDIYPARYTVDKDKVDISALRNRNTQKPNEDMKEYVDFYLTDWKKLGTSKTFKSLMLNHPVPQSTITEMTNGHMVDSGYATSFLRGDEHWLYAVSFGDSGIIIYAFRME</sequence>
<feature type="signal peptide" evidence="1">
    <location>
        <begin position="1"/>
        <end position="25"/>
    </location>
</feature>
<dbReference type="AlphaFoldDB" id="A0A4R5MLF1"/>
<evidence type="ECO:0000256" key="1">
    <source>
        <dbReference type="SAM" id="SignalP"/>
    </source>
</evidence>
<feature type="chain" id="PRO_5020251405" evidence="1">
    <location>
        <begin position="26"/>
        <end position="198"/>
    </location>
</feature>
<evidence type="ECO:0000313" key="3">
    <source>
        <dbReference type="Proteomes" id="UP000295668"/>
    </source>
</evidence>
<comment type="caution">
    <text evidence="2">The sequence shown here is derived from an EMBL/GenBank/DDBJ whole genome shotgun (WGS) entry which is preliminary data.</text>
</comment>
<evidence type="ECO:0000313" key="2">
    <source>
        <dbReference type="EMBL" id="TDG36458.1"/>
    </source>
</evidence>
<protein>
    <submittedName>
        <fullName evidence="2">Uncharacterized protein</fullName>
    </submittedName>
</protein>
<proteinExistence type="predicted"/>
<reference evidence="2 3" key="1">
    <citation type="submission" date="2019-02" db="EMBL/GenBank/DDBJ databases">
        <title>Pedobacter sp. nov., a novel speices isolated from soil of pinguins habitat in Antarcitica.</title>
        <authorList>
            <person name="He R.-H."/>
        </authorList>
    </citation>
    <scope>NUCLEOTIDE SEQUENCE [LARGE SCALE GENOMIC DNA]</scope>
    <source>
        <strain evidence="2 3">E01020</strain>
    </source>
</reference>
<keyword evidence="1" id="KW-0732">Signal</keyword>
<gene>
    <name evidence="2" type="ORF">EZJ43_08035</name>
</gene>
<keyword evidence="3" id="KW-1185">Reference proteome</keyword>